<dbReference type="EMBL" id="LHXU01000093">
    <property type="protein sequence ID" value="KXA98814.1"/>
    <property type="molecule type" value="Genomic_DNA"/>
</dbReference>
<dbReference type="AlphaFoldDB" id="A0A133UXA0"/>
<dbReference type="SUPFAM" id="SSF52980">
    <property type="entry name" value="Restriction endonuclease-like"/>
    <property type="match status" value="1"/>
</dbReference>
<evidence type="ECO:0000313" key="2">
    <source>
        <dbReference type="Proteomes" id="UP000070341"/>
    </source>
</evidence>
<dbReference type="Pfam" id="PF07832">
    <property type="entry name" value="Bse634I"/>
    <property type="match status" value="1"/>
</dbReference>
<dbReference type="InterPro" id="IPR012415">
    <property type="entry name" value="Restrct_endonuc_II_Cfr10I"/>
</dbReference>
<gene>
    <name evidence="1" type="ORF">AKJ40_04430</name>
</gene>
<evidence type="ECO:0000313" key="1">
    <source>
        <dbReference type="EMBL" id="KXA98814.1"/>
    </source>
</evidence>
<accession>A0A133UXA0</accession>
<reference evidence="1 2" key="1">
    <citation type="journal article" date="2016" name="Sci. Rep.">
        <title>Metabolic traits of an uncultured archaeal lineage -MSBL1- from brine pools of the Red Sea.</title>
        <authorList>
            <person name="Mwirichia R."/>
            <person name="Alam I."/>
            <person name="Rashid M."/>
            <person name="Vinu M."/>
            <person name="Ba-Alawi W."/>
            <person name="Anthony Kamau A."/>
            <person name="Kamanda Ngugi D."/>
            <person name="Goker M."/>
            <person name="Klenk H.P."/>
            <person name="Bajic V."/>
            <person name="Stingl U."/>
        </authorList>
    </citation>
    <scope>NUCLEOTIDE SEQUENCE [LARGE SCALE GENOMIC DNA]</scope>
    <source>
        <strain evidence="1">SCGC-AAA259M10</strain>
    </source>
</reference>
<comment type="caution">
    <text evidence="1">The sequence shown here is derived from an EMBL/GenBank/DDBJ whole genome shotgun (WGS) entry which is preliminary data.</text>
</comment>
<dbReference type="Gene3D" id="3.40.91.10">
    <property type="match status" value="1"/>
</dbReference>
<proteinExistence type="predicted"/>
<keyword evidence="2" id="KW-1185">Reference proteome</keyword>
<organism evidence="1 2">
    <name type="scientific">candidate division MSBL1 archaeon SCGC-AAA259M10</name>
    <dbReference type="NCBI Taxonomy" id="1698270"/>
    <lineage>
        <taxon>Archaea</taxon>
        <taxon>Methanobacteriati</taxon>
        <taxon>Methanobacteriota</taxon>
        <taxon>candidate division MSBL1</taxon>
    </lineage>
</organism>
<dbReference type="Proteomes" id="UP000070341">
    <property type="component" value="Unassembled WGS sequence"/>
</dbReference>
<name>A0A133UXA0_9EURY</name>
<dbReference type="InterPro" id="IPR011335">
    <property type="entry name" value="Restrct_endonuc-II-like"/>
</dbReference>
<protein>
    <submittedName>
        <fullName evidence="1">Uncharacterized protein</fullName>
    </submittedName>
</protein>
<sequence>MELNQWGNPGIKTEEAFFYLKDKIDFDNPISKILEKIEQEIKEISRELLGEEPTGNSLRRSRGDWFELIVFEAVWEAIPPNNNFVAIKLPRARVGSGGYLGNFRESEVKDNLIKKNLYCSNPDFMVFKESEENGSGWKDMSLRKIWGDKSKEISGTIKMENVFSIIAAKTNPRPDRRYQHLHEATTTKTIHKLADKPKGGIKYHTVMMKMGEKDKEVYTYPFIYNMIVNGSVKPVIDSYLVSESYTDILEFFRKIFNKSEGSRH</sequence>